<dbReference type="RefSeq" id="WP_223227948.1">
    <property type="nucleotide sequence ID" value="NZ_FNIO01000001.1"/>
</dbReference>
<gene>
    <name evidence="2" type="ORF">SAMN05444142_101674</name>
</gene>
<evidence type="ECO:0000313" key="3">
    <source>
        <dbReference type="Proteomes" id="UP000324252"/>
    </source>
</evidence>
<dbReference type="Proteomes" id="UP000324252">
    <property type="component" value="Unassembled WGS sequence"/>
</dbReference>
<feature type="compositionally biased region" description="Low complexity" evidence="1">
    <location>
        <begin position="98"/>
        <end position="108"/>
    </location>
</feature>
<dbReference type="EMBL" id="FQZZ01000001">
    <property type="protein sequence ID" value="SHJ57129.1"/>
    <property type="molecule type" value="Genomic_DNA"/>
</dbReference>
<sequence length="126" mass="13839">MLYEYKVIPAPRKGRKARGVKGAEARFSLAVQQVMNDLGGDGWEFLRSETLPSEERQGLTSTQTVFRSVLVFRRPRAGDLSEFQPELLEDLTGDEAEAPGAGNGAAIGTVPEKEWSDEAEADRTRA</sequence>
<protein>
    <recommendedName>
        <fullName evidence="4">DUF4177 domain-containing protein</fullName>
    </recommendedName>
</protein>
<evidence type="ECO:0008006" key="4">
    <source>
        <dbReference type="Google" id="ProtNLM"/>
    </source>
</evidence>
<proteinExistence type="predicted"/>
<organism evidence="2 3">
    <name type="scientific">Lutimaribacter pacificus</name>
    <dbReference type="NCBI Taxonomy" id="391948"/>
    <lineage>
        <taxon>Bacteria</taxon>
        <taxon>Pseudomonadati</taxon>
        <taxon>Pseudomonadota</taxon>
        <taxon>Alphaproteobacteria</taxon>
        <taxon>Rhodobacterales</taxon>
        <taxon>Roseobacteraceae</taxon>
        <taxon>Lutimaribacter</taxon>
    </lineage>
</organism>
<evidence type="ECO:0000256" key="1">
    <source>
        <dbReference type="SAM" id="MobiDB-lite"/>
    </source>
</evidence>
<reference evidence="2 3" key="1">
    <citation type="submission" date="2016-11" db="EMBL/GenBank/DDBJ databases">
        <authorList>
            <person name="Varghese N."/>
            <person name="Submissions S."/>
        </authorList>
    </citation>
    <scope>NUCLEOTIDE SEQUENCE [LARGE SCALE GENOMIC DNA]</scope>
    <source>
        <strain evidence="2 3">DSM 29620</strain>
    </source>
</reference>
<dbReference type="AlphaFoldDB" id="A0A1H0BE87"/>
<feature type="region of interest" description="Disordered" evidence="1">
    <location>
        <begin position="86"/>
        <end position="126"/>
    </location>
</feature>
<evidence type="ECO:0000313" key="2">
    <source>
        <dbReference type="EMBL" id="SHJ57129.1"/>
    </source>
</evidence>
<name>A0A1H0BE87_9RHOB</name>
<feature type="compositionally biased region" description="Acidic residues" evidence="1">
    <location>
        <begin position="87"/>
        <end position="97"/>
    </location>
</feature>
<feature type="compositionally biased region" description="Basic and acidic residues" evidence="1">
    <location>
        <begin position="111"/>
        <end position="126"/>
    </location>
</feature>
<keyword evidence="3" id="KW-1185">Reference proteome</keyword>
<accession>A0A1H0BE87</accession>